<dbReference type="SMART" id="SM00271">
    <property type="entry name" value="DnaJ"/>
    <property type="match status" value="1"/>
</dbReference>
<dbReference type="Gramene" id="ONK73998">
    <property type="protein sequence ID" value="ONK73998"/>
    <property type="gene ID" value="A4U43_C03F1740"/>
</dbReference>
<dbReference type="PANTHER" id="PTHR45090">
    <property type="entry name" value="CHAPERONE PROTEIN DNAJ 20 CHLOROPLASTIC"/>
    <property type="match status" value="1"/>
</dbReference>
<dbReference type="Pfam" id="PF00226">
    <property type="entry name" value="DnaJ"/>
    <property type="match status" value="1"/>
</dbReference>
<proteinExistence type="predicted"/>
<dbReference type="EMBL" id="CM007383">
    <property type="protein sequence ID" value="ONK73998.1"/>
    <property type="molecule type" value="Genomic_DNA"/>
</dbReference>
<dbReference type="PRINTS" id="PR00625">
    <property type="entry name" value="JDOMAIN"/>
</dbReference>
<name>A0A5P1F6L2_ASPOF</name>
<dbReference type="SUPFAM" id="SSF46565">
    <property type="entry name" value="Chaperone J-domain"/>
    <property type="match status" value="1"/>
</dbReference>
<dbReference type="InterPro" id="IPR036869">
    <property type="entry name" value="J_dom_sf"/>
</dbReference>
<dbReference type="AlphaFoldDB" id="A0A5P1F6L2"/>
<accession>A0A5P1F6L2</accession>
<dbReference type="InterPro" id="IPR053232">
    <property type="entry name" value="DnaJ_C/III_chloroplastic"/>
</dbReference>
<dbReference type="GO" id="GO:0005783">
    <property type="term" value="C:endoplasmic reticulum"/>
    <property type="evidence" value="ECO:0007669"/>
    <property type="project" value="UniProtKB-ARBA"/>
</dbReference>
<dbReference type="CDD" id="cd06257">
    <property type="entry name" value="DnaJ"/>
    <property type="match status" value="1"/>
</dbReference>
<feature type="domain" description="J" evidence="1">
    <location>
        <begin position="6"/>
        <end position="74"/>
    </location>
</feature>
<organism evidence="2 3">
    <name type="scientific">Asparagus officinalis</name>
    <name type="common">Garden asparagus</name>
    <dbReference type="NCBI Taxonomy" id="4686"/>
    <lineage>
        <taxon>Eukaryota</taxon>
        <taxon>Viridiplantae</taxon>
        <taxon>Streptophyta</taxon>
        <taxon>Embryophyta</taxon>
        <taxon>Tracheophyta</taxon>
        <taxon>Spermatophyta</taxon>
        <taxon>Magnoliopsida</taxon>
        <taxon>Liliopsida</taxon>
        <taxon>Asparagales</taxon>
        <taxon>Asparagaceae</taxon>
        <taxon>Asparagoideae</taxon>
        <taxon>Asparagus</taxon>
    </lineage>
</organism>
<dbReference type="Proteomes" id="UP000243459">
    <property type="component" value="Chromosome 3"/>
</dbReference>
<dbReference type="Gene3D" id="1.10.287.110">
    <property type="entry name" value="DnaJ domain"/>
    <property type="match status" value="1"/>
</dbReference>
<keyword evidence="3" id="KW-1185">Reference proteome</keyword>
<gene>
    <name evidence="2" type="ORF">A4U43_C03F1740</name>
</gene>
<sequence>MKKEENFYEILSLKSERVGADAIKRAYRSMALQYHPDVCPPSKREEHTKMFIELQRAYKTLSDPITRRRYDCHLALGELGDEETEETTRGVSITDSINGPTFDKFVRPGPVLQFNLAHSLANEASPVIRCPAASSQPEYFMVEAQSPDKTFVSHNEAGH</sequence>
<dbReference type="GO" id="GO:0009507">
    <property type="term" value="C:chloroplast"/>
    <property type="evidence" value="ECO:0007669"/>
    <property type="project" value="TreeGrafter"/>
</dbReference>
<protein>
    <recommendedName>
        <fullName evidence="1">J domain-containing protein</fullName>
    </recommendedName>
</protein>
<evidence type="ECO:0000313" key="3">
    <source>
        <dbReference type="Proteomes" id="UP000243459"/>
    </source>
</evidence>
<reference evidence="3" key="1">
    <citation type="journal article" date="2017" name="Nat. Commun.">
        <title>The asparagus genome sheds light on the origin and evolution of a young Y chromosome.</title>
        <authorList>
            <person name="Harkess A."/>
            <person name="Zhou J."/>
            <person name="Xu C."/>
            <person name="Bowers J.E."/>
            <person name="Van der Hulst R."/>
            <person name="Ayyampalayam S."/>
            <person name="Mercati F."/>
            <person name="Riccardi P."/>
            <person name="McKain M.R."/>
            <person name="Kakrana A."/>
            <person name="Tang H."/>
            <person name="Ray J."/>
            <person name="Groenendijk J."/>
            <person name="Arikit S."/>
            <person name="Mathioni S.M."/>
            <person name="Nakano M."/>
            <person name="Shan H."/>
            <person name="Telgmann-Rauber A."/>
            <person name="Kanno A."/>
            <person name="Yue Z."/>
            <person name="Chen H."/>
            <person name="Li W."/>
            <person name="Chen Y."/>
            <person name="Xu X."/>
            <person name="Zhang Y."/>
            <person name="Luo S."/>
            <person name="Chen H."/>
            <person name="Gao J."/>
            <person name="Mao Z."/>
            <person name="Pires J.C."/>
            <person name="Luo M."/>
            <person name="Kudrna D."/>
            <person name="Wing R.A."/>
            <person name="Meyers B.C."/>
            <person name="Yi K."/>
            <person name="Kong H."/>
            <person name="Lavrijsen P."/>
            <person name="Sunseri F."/>
            <person name="Falavigna A."/>
            <person name="Ye Y."/>
            <person name="Leebens-Mack J.H."/>
            <person name="Chen G."/>
        </authorList>
    </citation>
    <scope>NUCLEOTIDE SEQUENCE [LARGE SCALE GENOMIC DNA]</scope>
    <source>
        <strain evidence="3">cv. DH0086</strain>
    </source>
</reference>
<dbReference type="InterPro" id="IPR001623">
    <property type="entry name" value="DnaJ_domain"/>
</dbReference>
<dbReference type="PROSITE" id="PS50076">
    <property type="entry name" value="DNAJ_2"/>
    <property type="match status" value="1"/>
</dbReference>
<evidence type="ECO:0000259" key="1">
    <source>
        <dbReference type="PROSITE" id="PS50076"/>
    </source>
</evidence>
<evidence type="ECO:0000313" key="2">
    <source>
        <dbReference type="EMBL" id="ONK73998.1"/>
    </source>
</evidence>
<dbReference type="PANTHER" id="PTHR45090:SF3">
    <property type="entry name" value="OS09G0368800 PROTEIN"/>
    <property type="match status" value="1"/>
</dbReference>